<dbReference type="InterPro" id="IPR020846">
    <property type="entry name" value="MFS_dom"/>
</dbReference>
<name>A0ABT1JKM2_ACTCY</name>
<evidence type="ECO:0000259" key="7">
    <source>
        <dbReference type="PROSITE" id="PS50850"/>
    </source>
</evidence>
<feature type="transmembrane region" description="Helical" evidence="6">
    <location>
        <begin position="195"/>
        <end position="217"/>
    </location>
</feature>
<feature type="compositionally biased region" description="Low complexity" evidence="5">
    <location>
        <begin position="565"/>
        <end position="576"/>
    </location>
</feature>
<dbReference type="PROSITE" id="PS50850">
    <property type="entry name" value="MFS"/>
    <property type="match status" value="1"/>
</dbReference>
<protein>
    <submittedName>
        <fullName evidence="8">Drug resistance transporter, EmrB/QacA subfamily</fullName>
    </submittedName>
</protein>
<keyword evidence="2 6" id="KW-0812">Transmembrane</keyword>
<feature type="transmembrane region" description="Helical" evidence="6">
    <location>
        <begin position="393"/>
        <end position="419"/>
    </location>
</feature>
<evidence type="ECO:0000256" key="4">
    <source>
        <dbReference type="ARBA" id="ARBA00023136"/>
    </source>
</evidence>
<evidence type="ECO:0000256" key="2">
    <source>
        <dbReference type="ARBA" id="ARBA00022692"/>
    </source>
</evidence>
<feature type="compositionally biased region" description="Basic and acidic residues" evidence="5">
    <location>
        <begin position="582"/>
        <end position="594"/>
    </location>
</feature>
<feature type="transmembrane region" description="Helical" evidence="6">
    <location>
        <begin position="305"/>
        <end position="326"/>
    </location>
</feature>
<dbReference type="RefSeq" id="WP_245588717.1">
    <property type="nucleotide sequence ID" value="NZ_AUBJ02000001.1"/>
</dbReference>
<feature type="transmembrane region" description="Helical" evidence="6">
    <location>
        <begin position="167"/>
        <end position="189"/>
    </location>
</feature>
<dbReference type="EMBL" id="AUBJ02000001">
    <property type="protein sequence ID" value="MCP2333057.1"/>
    <property type="molecule type" value="Genomic_DNA"/>
</dbReference>
<feature type="domain" description="Major facilitator superfamily (MFS) profile" evidence="7">
    <location>
        <begin position="42"/>
        <end position="535"/>
    </location>
</feature>
<sequence>MSRVQPEAQVPPGQPRSSMTDDERAAVAEGIELSVYRDRWKTLLVLCLALATVMLANTSLGVALPVLSVDLGATTSQQQWFNNAFTLVFAGLLFTASAMADRYGRKAMLQAGLVVFGLGSAYVWLFTDSSTELIAARAALGVGAAMVMPVTLSILTSVFPRHQRTRAVAVWAAVSGAGTALGPVVSGVLLEFYSWQSVFVINIPVVIVGVALGVRFVPGHRLVAAGAGEGGHGGIDPGGAVLSTLGIGTVVYALIQAEHNGWASATTLGLLAAGLVLVAVFVLWERRVKDPMLDMTLFRDKAFSASALSLTLVFFALIGVFFSLSLTLQLVFGYSPLMSSVAMLPVSVMMVLVSPQVARVVGRFGPRATVVSGMGLAALGMGILGTLSVDSGYWHLLFGLATVSLGIALTMPPATDMLMSKVPRERAGMGSATNDVTREIGASLGIAVLGSVLGSTYGSRLSDSLTGFPEDVRETATNSLVGGLGVARSLGEEGTGLLREVMESWMDGVRVAHLAATVLILIAVVVAWAWLPRVAEDMHRTAGSEGAGDATSSSTAGDDGPAETGGAQQEASAVASGAGGAEDGRSPARSDGGE</sequence>
<comment type="subcellular location">
    <subcellularLocation>
        <location evidence="1">Cell membrane</location>
        <topology evidence="1">Multi-pass membrane protein</topology>
    </subcellularLocation>
</comment>
<feature type="transmembrane region" description="Helical" evidence="6">
    <location>
        <begin position="80"/>
        <end position="100"/>
    </location>
</feature>
<evidence type="ECO:0000256" key="1">
    <source>
        <dbReference type="ARBA" id="ARBA00004651"/>
    </source>
</evidence>
<feature type="transmembrane region" description="Helical" evidence="6">
    <location>
        <begin position="440"/>
        <end position="458"/>
    </location>
</feature>
<dbReference type="Gene3D" id="1.20.1720.10">
    <property type="entry name" value="Multidrug resistance protein D"/>
    <property type="match status" value="1"/>
</dbReference>
<dbReference type="InterPro" id="IPR005829">
    <property type="entry name" value="Sugar_transporter_CS"/>
</dbReference>
<evidence type="ECO:0000313" key="8">
    <source>
        <dbReference type="EMBL" id="MCP2333057.1"/>
    </source>
</evidence>
<feature type="transmembrane region" description="Helical" evidence="6">
    <location>
        <begin position="43"/>
        <end position="68"/>
    </location>
</feature>
<dbReference type="PROSITE" id="PS00216">
    <property type="entry name" value="SUGAR_TRANSPORT_1"/>
    <property type="match status" value="1"/>
</dbReference>
<dbReference type="SUPFAM" id="SSF103473">
    <property type="entry name" value="MFS general substrate transporter"/>
    <property type="match status" value="1"/>
</dbReference>
<dbReference type="PANTHER" id="PTHR42718:SF42">
    <property type="entry name" value="EXPORT PROTEIN"/>
    <property type="match status" value="1"/>
</dbReference>
<feature type="transmembrane region" description="Helical" evidence="6">
    <location>
        <begin position="261"/>
        <end position="284"/>
    </location>
</feature>
<feature type="transmembrane region" description="Helical" evidence="6">
    <location>
        <begin position="238"/>
        <end position="255"/>
    </location>
</feature>
<feature type="transmembrane region" description="Helical" evidence="6">
    <location>
        <begin position="133"/>
        <end position="155"/>
    </location>
</feature>
<evidence type="ECO:0000256" key="3">
    <source>
        <dbReference type="ARBA" id="ARBA00022989"/>
    </source>
</evidence>
<feature type="transmembrane region" description="Helical" evidence="6">
    <location>
        <begin position="364"/>
        <end position="387"/>
    </location>
</feature>
<dbReference type="CDD" id="cd17321">
    <property type="entry name" value="MFS_MMR_MDR_like"/>
    <property type="match status" value="1"/>
</dbReference>
<evidence type="ECO:0000256" key="5">
    <source>
        <dbReference type="SAM" id="MobiDB-lite"/>
    </source>
</evidence>
<dbReference type="InterPro" id="IPR011701">
    <property type="entry name" value="MFS"/>
</dbReference>
<feature type="transmembrane region" description="Helical" evidence="6">
    <location>
        <begin position="332"/>
        <end position="352"/>
    </location>
</feature>
<dbReference type="PANTHER" id="PTHR42718">
    <property type="entry name" value="MAJOR FACILITATOR SUPERFAMILY MULTIDRUG TRANSPORTER MFSC"/>
    <property type="match status" value="1"/>
</dbReference>
<keyword evidence="3 6" id="KW-1133">Transmembrane helix</keyword>
<dbReference type="Pfam" id="PF07690">
    <property type="entry name" value="MFS_1"/>
    <property type="match status" value="1"/>
</dbReference>
<keyword evidence="9" id="KW-1185">Reference proteome</keyword>
<gene>
    <name evidence="8" type="ORF">G443_003327</name>
</gene>
<feature type="region of interest" description="Disordered" evidence="5">
    <location>
        <begin position="1"/>
        <end position="22"/>
    </location>
</feature>
<reference evidence="8 9" key="1">
    <citation type="submission" date="2022-06" db="EMBL/GenBank/DDBJ databases">
        <title>Genomic Encyclopedia of Type Strains, Phase I: the one thousand microbial genomes (KMG-I) project.</title>
        <authorList>
            <person name="Kyrpides N."/>
        </authorList>
    </citation>
    <scope>NUCLEOTIDE SEQUENCE [LARGE SCALE GENOMIC DNA]</scope>
    <source>
        <strain evidence="8 9">DSM 43889</strain>
    </source>
</reference>
<evidence type="ECO:0000313" key="9">
    <source>
        <dbReference type="Proteomes" id="UP000791080"/>
    </source>
</evidence>
<feature type="transmembrane region" description="Helical" evidence="6">
    <location>
        <begin position="511"/>
        <end position="531"/>
    </location>
</feature>
<organism evidence="8 9">
    <name type="scientific">Actinoalloteichus caeruleus DSM 43889</name>
    <dbReference type="NCBI Taxonomy" id="1120930"/>
    <lineage>
        <taxon>Bacteria</taxon>
        <taxon>Bacillati</taxon>
        <taxon>Actinomycetota</taxon>
        <taxon>Actinomycetes</taxon>
        <taxon>Pseudonocardiales</taxon>
        <taxon>Pseudonocardiaceae</taxon>
        <taxon>Actinoalloteichus</taxon>
        <taxon>Actinoalloteichus cyanogriseus</taxon>
    </lineage>
</organism>
<evidence type="ECO:0000256" key="6">
    <source>
        <dbReference type="SAM" id="Phobius"/>
    </source>
</evidence>
<dbReference type="Proteomes" id="UP000791080">
    <property type="component" value="Unassembled WGS sequence"/>
</dbReference>
<feature type="region of interest" description="Disordered" evidence="5">
    <location>
        <begin position="542"/>
        <end position="594"/>
    </location>
</feature>
<proteinExistence type="predicted"/>
<comment type="caution">
    <text evidence="8">The sequence shown here is derived from an EMBL/GenBank/DDBJ whole genome shotgun (WGS) entry which is preliminary data.</text>
</comment>
<feature type="transmembrane region" description="Helical" evidence="6">
    <location>
        <begin position="107"/>
        <end position="127"/>
    </location>
</feature>
<dbReference type="InterPro" id="IPR036259">
    <property type="entry name" value="MFS_trans_sf"/>
</dbReference>
<dbReference type="Gene3D" id="1.20.1250.20">
    <property type="entry name" value="MFS general substrate transporter like domains"/>
    <property type="match status" value="1"/>
</dbReference>
<accession>A0ABT1JKM2</accession>
<keyword evidence="4 6" id="KW-0472">Membrane</keyword>